<evidence type="ECO:0000256" key="1">
    <source>
        <dbReference type="ARBA" id="ARBA00004324"/>
    </source>
</evidence>
<evidence type="ECO:0000313" key="9">
    <source>
        <dbReference type="EMBL" id="RUS90940.1"/>
    </source>
</evidence>
<evidence type="ECO:0000313" key="10">
    <source>
        <dbReference type="Proteomes" id="UP000271974"/>
    </source>
</evidence>
<feature type="compositionally biased region" description="Basic residues" evidence="7">
    <location>
        <begin position="129"/>
        <end position="139"/>
    </location>
</feature>
<dbReference type="OrthoDB" id="10001938at2759"/>
<feature type="compositionally biased region" description="Polar residues" evidence="7">
    <location>
        <begin position="510"/>
        <end position="528"/>
    </location>
</feature>
<keyword evidence="10" id="KW-1185">Reference proteome</keyword>
<keyword evidence="3" id="KW-0805">Transcription regulation</keyword>
<feature type="compositionally biased region" description="Low complexity" evidence="7">
    <location>
        <begin position="373"/>
        <end position="388"/>
    </location>
</feature>
<dbReference type="GO" id="GO:0045944">
    <property type="term" value="P:positive regulation of transcription by RNA polymerase II"/>
    <property type="evidence" value="ECO:0007669"/>
    <property type="project" value="TreeGrafter"/>
</dbReference>
<dbReference type="PANTHER" id="PTHR19290">
    <property type="entry name" value="BASIC HELIX-LOOP-HELIX PROTEIN NEUROGENIN-RELATED"/>
    <property type="match status" value="1"/>
</dbReference>
<evidence type="ECO:0000256" key="7">
    <source>
        <dbReference type="SAM" id="MobiDB-lite"/>
    </source>
</evidence>
<dbReference type="SUPFAM" id="SSF47459">
    <property type="entry name" value="HLH, helix-loop-helix DNA-binding domain"/>
    <property type="match status" value="1"/>
</dbReference>
<dbReference type="PROSITE" id="PS50888">
    <property type="entry name" value="BHLH"/>
    <property type="match status" value="1"/>
</dbReference>
<feature type="compositionally biased region" description="Basic residues" evidence="7">
    <location>
        <begin position="153"/>
        <end position="162"/>
    </location>
</feature>
<keyword evidence="6" id="KW-0539">Nucleus</keyword>
<dbReference type="InterPro" id="IPR032660">
    <property type="entry name" value="ATOH8_bHLH"/>
</dbReference>
<dbReference type="GO" id="GO:0016607">
    <property type="term" value="C:nuclear speck"/>
    <property type="evidence" value="ECO:0007669"/>
    <property type="project" value="UniProtKB-SubCell"/>
</dbReference>
<feature type="region of interest" description="Disordered" evidence="7">
    <location>
        <begin position="364"/>
        <end position="395"/>
    </location>
</feature>
<protein>
    <recommendedName>
        <fullName evidence="8">BHLH domain-containing protein</fullName>
    </recommendedName>
</protein>
<feature type="compositionally biased region" description="Basic and acidic residues" evidence="7">
    <location>
        <begin position="87"/>
        <end position="107"/>
    </location>
</feature>
<name>A0A3S1CF24_ELYCH</name>
<dbReference type="Gene3D" id="4.10.280.10">
    <property type="entry name" value="Helix-loop-helix DNA-binding domain"/>
    <property type="match status" value="1"/>
</dbReference>
<dbReference type="GO" id="GO:0003700">
    <property type="term" value="F:DNA-binding transcription factor activity"/>
    <property type="evidence" value="ECO:0007669"/>
    <property type="project" value="InterPro"/>
</dbReference>
<dbReference type="AlphaFoldDB" id="A0A3S1CF24"/>
<dbReference type="InterPro" id="IPR011598">
    <property type="entry name" value="bHLH_dom"/>
</dbReference>
<dbReference type="GO" id="GO:0005737">
    <property type="term" value="C:cytoplasm"/>
    <property type="evidence" value="ECO:0007669"/>
    <property type="project" value="UniProtKB-SubCell"/>
</dbReference>
<dbReference type="CDD" id="cd11421">
    <property type="entry name" value="bHLH_TS_ATOH8"/>
    <property type="match status" value="1"/>
</dbReference>
<reference evidence="9 10" key="1">
    <citation type="submission" date="2019-01" db="EMBL/GenBank/DDBJ databases">
        <title>A draft genome assembly of the solar-powered sea slug Elysia chlorotica.</title>
        <authorList>
            <person name="Cai H."/>
            <person name="Li Q."/>
            <person name="Fang X."/>
            <person name="Li J."/>
            <person name="Curtis N.E."/>
            <person name="Altenburger A."/>
            <person name="Shibata T."/>
            <person name="Feng M."/>
            <person name="Maeda T."/>
            <person name="Schwartz J.A."/>
            <person name="Shigenobu S."/>
            <person name="Lundholm N."/>
            <person name="Nishiyama T."/>
            <person name="Yang H."/>
            <person name="Hasebe M."/>
            <person name="Li S."/>
            <person name="Pierce S.K."/>
            <person name="Wang J."/>
        </authorList>
    </citation>
    <scope>NUCLEOTIDE SEQUENCE [LARGE SCALE GENOMIC DNA]</scope>
    <source>
        <strain evidence="9">EC2010</strain>
        <tissue evidence="9">Whole organism of an adult</tissue>
    </source>
</reference>
<feature type="compositionally biased region" description="Low complexity" evidence="7">
    <location>
        <begin position="455"/>
        <end position="479"/>
    </location>
</feature>
<feature type="region of interest" description="Disordered" evidence="7">
    <location>
        <begin position="413"/>
        <end position="554"/>
    </location>
</feature>
<organism evidence="9 10">
    <name type="scientific">Elysia chlorotica</name>
    <name type="common">Eastern emerald elysia</name>
    <name type="synonym">Sea slug</name>
    <dbReference type="NCBI Taxonomy" id="188477"/>
    <lineage>
        <taxon>Eukaryota</taxon>
        <taxon>Metazoa</taxon>
        <taxon>Spiralia</taxon>
        <taxon>Lophotrochozoa</taxon>
        <taxon>Mollusca</taxon>
        <taxon>Gastropoda</taxon>
        <taxon>Heterobranchia</taxon>
        <taxon>Euthyneura</taxon>
        <taxon>Panpulmonata</taxon>
        <taxon>Sacoglossa</taxon>
        <taxon>Placobranchoidea</taxon>
        <taxon>Plakobranchidae</taxon>
        <taxon>Elysia</taxon>
    </lineage>
</organism>
<evidence type="ECO:0000256" key="6">
    <source>
        <dbReference type="ARBA" id="ARBA00023242"/>
    </source>
</evidence>
<dbReference type="GO" id="GO:0070888">
    <property type="term" value="F:E-box binding"/>
    <property type="evidence" value="ECO:0007669"/>
    <property type="project" value="TreeGrafter"/>
</dbReference>
<sequence>MASAKLVNVHAHHHISPSRHRAPPPLHRACPSPLTFKRHQQQQQPQSPAMTLDYSLPRGRDLETGSPPHHGIETDQHGHLQSGLDLSDMKGRGLDLHPEPESGRDDACFSSPPSHASEDHDNLADTPTKKNKRKLSSPRRRADISDDESSVKQPKRKKKHSRPSASPTGEDEDSGIDSYKSVDDTILDVVGGASGPDIVESPSLEKTAVRGSTKDSCGSGKRNTASSKSLSSSSSSLSEKRPSASSKTKSRKKSSVPNTDNNRPSSSSSSRQCSNNTDSHADVDNHKHSASPSPHAPHVHPALPPNFLYPMLGTPGVPTAAALGLVPGLYFGHPGLHPSLPVLPPHVQQAYVAAAAAAAAQSSALVPPPPATPSSSSSSERPSASSPSQAMYIPSPLPTSLLPSMLYPGVAPRAETTVSDSRRKHPSAASSSTGEKQPSSKSIAQSSKLQRHQRQSTSSASSTSPQPQQSKISSASTSSLQPGLFHPSSHGSSSSTNNLIPLPSEPYPGPSTSSVCGDPNDSSSSRPQSPEDLSMPGGSGGARMSRKHRKNYKNMTRERRVEANARERTRVHTISAAFEALRRAVPSYSHNQKLSKLAILRIACSYIMSLARLGDMDYTSASEHIGQPLDFSECVEMTTNTIQTEGRARRRH</sequence>
<dbReference type="PANTHER" id="PTHR19290:SF102">
    <property type="entry name" value="TRANSCRIPTION FACTOR ATOH8"/>
    <property type="match status" value="1"/>
</dbReference>
<dbReference type="InterPro" id="IPR050359">
    <property type="entry name" value="bHLH_transcription_factors"/>
</dbReference>
<evidence type="ECO:0000256" key="3">
    <source>
        <dbReference type="ARBA" id="ARBA00023015"/>
    </source>
</evidence>
<keyword evidence="4" id="KW-0238">DNA-binding</keyword>
<dbReference type="Pfam" id="PF00010">
    <property type="entry name" value="HLH"/>
    <property type="match status" value="1"/>
</dbReference>
<feature type="domain" description="BHLH" evidence="8">
    <location>
        <begin position="558"/>
        <end position="610"/>
    </location>
</feature>
<keyword evidence="5" id="KW-0804">Transcription</keyword>
<dbReference type="Proteomes" id="UP000271974">
    <property type="component" value="Unassembled WGS sequence"/>
</dbReference>
<evidence type="ECO:0000259" key="8">
    <source>
        <dbReference type="PROSITE" id="PS50888"/>
    </source>
</evidence>
<dbReference type="GO" id="GO:0046983">
    <property type="term" value="F:protein dimerization activity"/>
    <property type="evidence" value="ECO:0007669"/>
    <property type="project" value="InterPro"/>
</dbReference>
<evidence type="ECO:0000256" key="2">
    <source>
        <dbReference type="ARBA" id="ARBA00004496"/>
    </source>
</evidence>
<accession>A0A3S1CF24</accession>
<dbReference type="InterPro" id="IPR036638">
    <property type="entry name" value="HLH_DNA-bd_sf"/>
</dbReference>
<dbReference type="SMART" id="SM00353">
    <property type="entry name" value="HLH"/>
    <property type="match status" value="1"/>
</dbReference>
<feature type="compositionally biased region" description="Polar residues" evidence="7">
    <location>
        <begin position="428"/>
        <end position="448"/>
    </location>
</feature>
<gene>
    <name evidence="9" type="ORF">EGW08_001337</name>
</gene>
<evidence type="ECO:0000256" key="5">
    <source>
        <dbReference type="ARBA" id="ARBA00023163"/>
    </source>
</evidence>
<dbReference type="STRING" id="188477.A0A3S1CF24"/>
<feature type="compositionally biased region" description="Low complexity" evidence="7">
    <location>
        <begin position="226"/>
        <end position="247"/>
    </location>
</feature>
<evidence type="ECO:0000256" key="4">
    <source>
        <dbReference type="ARBA" id="ARBA00023125"/>
    </source>
</evidence>
<comment type="caution">
    <text evidence="9">The sequence shown here is derived from an EMBL/GenBank/DDBJ whole genome shotgun (WGS) entry which is preliminary data.</text>
</comment>
<feature type="compositionally biased region" description="Low complexity" evidence="7">
    <location>
        <begin position="255"/>
        <end position="278"/>
    </location>
</feature>
<dbReference type="FunFam" id="4.10.280.10:FF:000052">
    <property type="entry name" value="Protein atonal homolog 8"/>
    <property type="match status" value="1"/>
</dbReference>
<comment type="subcellular location">
    <subcellularLocation>
        <location evidence="2">Cytoplasm</location>
    </subcellularLocation>
    <subcellularLocation>
        <location evidence="1">Nucleus speckle</location>
    </subcellularLocation>
</comment>
<dbReference type="EMBL" id="RQTK01000022">
    <property type="protein sequence ID" value="RUS90940.1"/>
    <property type="molecule type" value="Genomic_DNA"/>
</dbReference>
<feature type="compositionally biased region" description="Basic residues" evidence="7">
    <location>
        <begin position="10"/>
        <end position="22"/>
    </location>
</feature>
<feature type="region of interest" description="Disordered" evidence="7">
    <location>
        <begin position="1"/>
        <end position="302"/>
    </location>
</feature>
<dbReference type="GO" id="GO:0009653">
    <property type="term" value="P:anatomical structure morphogenesis"/>
    <property type="evidence" value="ECO:0007669"/>
    <property type="project" value="TreeGrafter"/>
</dbReference>
<proteinExistence type="predicted"/>